<dbReference type="EMBL" id="JAFBDT010000016">
    <property type="protein sequence ID" value="MBM7562335.1"/>
    <property type="molecule type" value="Genomic_DNA"/>
</dbReference>
<proteinExistence type="inferred from homology"/>
<reference evidence="10 11" key="1">
    <citation type="submission" date="2021-01" db="EMBL/GenBank/DDBJ databases">
        <title>Genomic Encyclopedia of Type Strains, Phase IV (KMG-IV): sequencing the most valuable type-strain genomes for metagenomic binning, comparative biology and taxonomic classification.</title>
        <authorList>
            <person name="Goeker M."/>
        </authorList>
    </citation>
    <scope>NUCLEOTIDE SEQUENCE [LARGE SCALE GENOMIC DNA]</scope>
    <source>
        <strain evidence="10 11">DSM 24436</strain>
    </source>
</reference>
<keyword evidence="4 8" id="KW-1003">Cell membrane</keyword>
<evidence type="ECO:0000256" key="1">
    <source>
        <dbReference type="ARBA" id="ARBA00004651"/>
    </source>
</evidence>
<dbReference type="PIRSF" id="PIRSF037778">
    <property type="entry name" value="UCP037778_transp_RibU"/>
    <property type="match status" value="1"/>
</dbReference>
<evidence type="ECO:0000256" key="6">
    <source>
        <dbReference type="ARBA" id="ARBA00022989"/>
    </source>
</evidence>
<comment type="similarity">
    <text evidence="2 8">Belongs to the prokaryotic riboflavin transporter (P-RFT) (TC 2.A.87) family.</text>
</comment>
<evidence type="ECO:0000313" key="10">
    <source>
        <dbReference type="EMBL" id="MBM7562335.1"/>
    </source>
</evidence>
<keyword evidence="5 9" id="KW-0812">Transmembrane</keyword>
<feature type="transmembrane region" description="Helical" evidence="9">
    <location>
        <begin position="164"/>
        <end position="188"/>
    </location>
</feature>
<evidence type="ECO:0000256" key="3">
    <source>
        <dbReference type="ARBA" id="ARBA00022448"/>
    </source>
</evidence>
<keyword evidence="7 8" id="KW-0472">Membrane</keyword>
<keyword evidence="6 9" id="KW-1133">Transmembrane helix</keyword>
<evidence type="ECO:0000256" key="5">
    <source>
        <dbReference type="ARBA" id="ARBA00022692"/>
    </source>
</evidence>
<keyword evidence="11" id="KW-1185">Reference proteome</keyword>
<evidence type="ECO:0000256" key="4">
    <source>
        <dbReference type="ARBA" id="ARBA00022475"/>
    </source>
</evidence>
<evidence type="ECO:0000256" key="8">
    <source>
        <dbReference type="PIRNR" id="PIRNR037778"/>
    </source>
</evidence>
<evidence type="ECO:0000256" key="9">
    <source>
        <dbReference type="SAM" id="Phobius"/>
    </source>
</evidence>
<dbReference type="Gene3D" id="1.10.1760.20">
    <property type="match status" value="1"/>
</dbReference>
<dbReference type="RefSeq" id="WP_204664660.1">
    <property type="nucleotide sequence ID" value="NZ_JAFBDT010000016.1"/>
</dbReference>
<gene>
    <name evidence="10" type="ORF">JOC49_001879</name>
</gene>
<dbReference type="PANTHER" id="PTHR38438:SF1">
    <property type="entry name" value="RIBOFLAVIN TRANSPORTER RIBU"/>
    <property type="match status" value="1"/>
</dbReference>
<keyword evidence="3 8" id="KW-0813">Transport</keyword>
<dbReference type="Proteomes" id="UP000767854">
    <property type="component" value="Unassembled WGS sequence"/>
</dbReference>
<feature type="transmembrane region" description="Helical" evidence="9">
    <location>
        <begin position="85"/>
        <end position="102"/>
    </location>
</feature>
<evidence type="ECO:0000256" key="2">
    <source>
        <dbReference type="ARBA" id="ARBA00005540"/>
    </source>
</evidence>
<dbReference type="InterPro" id="IPR025720">
    <property type="entry name" value="RibU"/>
</dbReference>
<accession>A0ABS2MSE9</accession>
<comment type="subcellular location">
    <subcellularLocation>
        <location evidence="1">Cell membrane</location>
        <topology evidence="1">Multi-pass membrane protein</topology>
    </subcellularLocation>
</comment>
<organism evidence="10 11">
    <name type="scientific">Fusibacter tunisiensis</name>
    <dbReference type="NCBI Taxonomy" id="1008308"/>
    <lineage>
        <taxon>Bacteria</taxon>
        <taxon>Bacillati</taxon>
        <taxon>Bacillota</taxon>
        <taxon>Clostridia</taxon>
        <taxon>Eubacteriales</taxon>
        <taxon>Eubacteriales Family XII. Incertae Sedis</taxon>
        <taxon>Fusibacter</taxon>
    </lineage>
</organism>
<comment type="function">
    <text evidence="8">Probably a riboflavin-binding protein that interacts with the energy-coupling factor (ECF) ABC-transporter complex.</text>
</comment>
<evidence type="ECO:0000256" key="7">
    <source>
        <dbReference type="ARBA" id="ARBA00023136"/>
    </source>
</evidence>
<name>A0ABS2MSE9_9FIRM</name>
<dbReference type="PANTHER" id="PTHR38438">
    <property type="entry name" value="RIBOFLAVIN TRANSPORTER RIBU"/>
    <property type="match status" value="1"/>
</dbReference>
<feature type="transmembrane region" description="Helical" evidence="9">
    <location>
        <begin position="111"/>
        <end position="133"/>
    </location>
</feature>
<sequence>MITSEKKKLSVSQMTKIAMLSVLAFVLMQIELIVPIFPAFLKIDISDLPALIGAFAMGPLAGVAIEAVKNLLHLLQTSTGGVGELANFVVGIAIVVPAAVIYKRHKTKKSAIIGLAVGTLVMAMVGGLANYYVMLPFYSNFMPLEAIIGMGAAVNKSIVSMETLVLYGIVPFNLFKGVVLSFLTLLLYKRISPILHR</sequence>
<dbReference type="InterPro" id="IPR024529">
    <property type="entry name" value="ECF_trnsprt_substrate-spec"/>
</dbReference>
<comment type="caution">
    <text evidence="10">The sequence shown here is derived from an EMBL/GenBank/DDBJ whole genome shotgun (WGS) entry which is preliminary data.</text>
</comment>
<protein>
    <recommendedName>
        <fullName evidence="8">Riboflavin transporter</fullName>
    </recommendedName>
</protein>
<evidence type="ECO:0000313" key="11">
    <source>
        <dbReference type="Proteomes" id="UP000767854"/>
    </source>
</evidence>
<feature type="transmembrane region" description="Helical" evidence="9">
    <location>
        <begin position="17"/>
        <end position="41"/>
    </location>
</feature>
<dbReference type="Pfam" id="PF12822">
    <property type="entry name" value="ECF_trnsprt"/>
    <property type="match status" value="1"/>
</dbReference>